<evidence type="ECO:0000313" key="2">
    <source>
        <dbReference type="EMBL" id="MBB4929571.1"/>
    </source>
</evidence>
<feature type="transmembrane region" description="Helical" evidence="1">
    <location>
        <begin position="210"/>
        <end position="231"/>
    </location>
</feature>
<keyword evidence="1" id="KW-0812">Transmembrane</keyword>
<proteinExistence type="predicted"/>
<feature type="transmembrane region" description="Helical" evidence="1">
    <location>
        <begin position="294"/>
        <end position="315"/>
    </location>
</feature>
<keyword evidence="1" id="KW-0472">Membrane</keyword>
<reference evidence="2 3" key="1">
    <citation type="submission" date="2020-08" db="EMBL/GenBank/DDBJ databases">
        <title>Sequencing the genomes of 1000 actinobacteria strains.</title>
        <authorList>
            <person name="Klenk H.-P."/>
        </authorList>
    </citation>
    <scope>NUCLEOTIDE SEQUENCE [LARGE SCALE GENOMIC DNA]</scope>
    <source>
        <strain evidence="2 3">DSM 102030</strain>
    </source>
</reference>
<comment type="caution">
    <text evidence="2">The sequence shown here is derived from an EMBL/GenBank/DDBJ whole genome shotgun (WGS) entry which is preliminary data.</text>
</comment>
<dbReference type="Proteomes" id="UP000523007">
    <property type="component" value="Unassembled WGS sequence"/>
</dbReference>
<feature type="transmembrane region" description="Helical" evidence="1">
    <location>
        <begin position="251"/>
        <end position="273"/>
    </location>
</feature>
<keyword evidence="3" id="KW-1185">Reference proteome</keyword>
<gene>
    <name evidence="2" type="ORF">F4561_000391</name>
</gene>
<feature type="transmembrane region" description="Helical" evidence="1">
    <location>
        <begin position="146"/>
        <end position="170"/>
    </location>
</feature>
<sequence>MTHTGHAERAAHAPGQAGPWWARWSVPMALTWSALAVAVALGWAGGLLPTPFTNPGLVVIGDLLSAFDPMVGTAFTLVLGMLGAGWAVVAPRLRGVPARQAALVVGWLLAAVTGLGMLSGHLLAMLGYTPVTLVLGWFVPEMWPGYLAALATPDTLFQVLTLAGALIWGVTLLNYGRSVRGACAGCGRHEGWSPEGEERTRFRALRTGRVAVAIAVSCALVYPAMRLPWLFGIPVGMDDAAWAEIQASPDTLATGIGLGSAGLVGAVLVLGLVRNWGVRFPRWMVGLSGRRVPVALAVVPASIVALTFLAIGRGFVVAIVTDQLNTPIGTAWEHVAAFVLMLPYGIALLVAAAAYAVRRRAACGICAQGLPETLPR</sequence>
<dbReference type="RefSeq" id="WP_246437119.1">
    <property type="nucleotide sequence ID" value="NZ_JACHJT010000001.1"/>
</dbReference>
<feature type="transmembrane region" description="Helical" evidence="1">
    <location>
        <begin position="101"/>
        <end position="126"/>
    </location>
</feature>
<name>A0A7W7RCP9_9ACTN</name>
<dbReference type="EMBL" id="JACHJT010000001">
    <property type="protein sequence ID" value="MBB4929571.1"/>
    <property type="molecule type" value="Genomic_DNA"/>
</dbReference>
<accession>A0A7W7RCP9</accession>
<protein>
    <submittedName>
        <fullName evidence="2">Uncharacterized protein</fullName>
    </submittedName>
</protein>
<evidence type="ECO:0000256" key="1">
    <source>
        <dbReference type="SAM" id="Phobius"/>
    </source>
</evidence>
<dbReference type="AlphaFoldDB" id="A0A7W7RCP9"/>
<keyword evidence="1" id="KW-1133">Transmembrane helix</keyword>
<feature type="transmembrane region" description="Helical" evidence="1">
    <location>
        <begin position="70"/>
        <end position="89"/>
    </location>
</feature>
<evidence type="ECO:0000313" key="3">
    <source>
        <dbReference type="Proteomes" id="UP000523007"/>
    </source>
</evidence>
<feature type="transmembrane region" description="Helical" evidence="1">
    <location>
        <begin position="335"/>
        <end position="357"/>
    </location>
</feature>
<feature type="transmembrane region" description="Helical" evidence="1">
    <location>
        <begin position="29"/>
        <end position="50"/>
    </location>
</feature>
<organism evidence="2 3">
    <name type="scientific">Lipingzhangella halophila</name>
    <dbReference type="NCBI Taxonomy" id="1783352"/>
    <lineage>
        <taxon>Bacteria</taxon>
        <taxon>Bacillati</taxon>
        <taxon>Actinomycetota</taxon>
        <taxon>Actinomycetes</taxon>
        <taxon>Streptosporangiales</taxon>
        <taxon>Nocardiopsidaceae</taxon>
        <taxon>Lipingzhangella</taxon>
    </lineage>
</organism>